<dbReference type="GO" id="GO:0016780">
    <property type="term" value="F:phosphotransferase activity, for other substituted phosphate groups"/>
    <property type="evidence" value="ECO:0007669"/>
    <property type="project" value="TreeGrafter"/>
</dbReference>
<dbReference type="InterPro" id="IPR003362">
    <property type="entry name" value="Bact_transf"/>
</dbReference>
<gene>
    <name evidence="3" type="ORF">SAMN05444342_2919</name>
</gene>
<organism evidence="3 4">
    <name type="scientific">Haladaptatus paucihalophilus DX253</name>
    <dbReference type="NCBI Taxonomy" id="797209"/>
    <lineage>
        <taxon>Archaea</taxon>
        <taxon>Methanobacteriati</taxon>
        <taxon>Methanobacteriota</taxon>
        <taxon>Stenosarchaea group</taxon>
        <taxon>Halobacteria</taxon>
        <taxon>Halobacteriales</taxon>
        <taxon>Haladaptataceae</taxon>
        <taxon>Haladaptatus</taxon>
    </lineage>
</organism>
<dbReference type="EMBL" id="FRAN01000004">
    <property type="protein sequence ID" value="SHL07189.1"/>
    <property type="molecule type" value="Genomic_DNA"/>
</dbReference>
<feature type="transmembrane region" description="Helical" evidence="1">
    <location>
        <begin position="50"/>
        <end position="71"/>
    </location>
</feature>
<keyword evidence="4" id="KW-1185">Reference proteome</keyword>
<accession>A0A1M6XMU4</accession>
<evidence type="ECO:0000256" key="1">
    <source>
        <dbReference type="SAM" id="Phobius"/>
    </source>
</evidence>
<evidence type="ECO:0000259" key="2">
    <source>
        <dbReference type="Pfam" id="PF02397"/>
    </source>
</evidence>
<dbReference type="AlphaFoldDB" id="A0A1M6XMU4"/>
<feature type="transmembrane region" description="Helical" evidence="1">
    <location>
        <begin position="115"/>
        <end position="134"/>
    </location>
</feature>
<dbReference type="Pfam" id="PF02397">
    <property type="entry name" value="Bac_transf"/>
    <property type="match status" value="1"/>
</dbReference>
<protein>
    <submittedName>
        <fullName evidence="3">Sugar transferase involved in LPS biosynthesis (Colanic, teichoic acid)</fullName>
    </submittedName>
</protein>
<keyword evidence="1" id="KW-1133">Transmembrane helix</keyword>
<reference evidence="4" key="1">
    <citation type="submission" date="2016-11" db="EMBL/GenBank/DDBJ databases">
        <authorList>
            <person name="Varghese N."/>
            <person name="Submissions S."/>
        </authorList>
    </citation>
    <scope>NUCLEOTIDE SEQUENCE [LARGE SCALE GENOMIC DNA]</scope>
    <source>
        <strain evidence="4">DX253</strain>
    </source>
</reference>
<proteinExistence type="predicted"/>
<sequence length="481" mass="53383">MLSTFRYRFASVTGTISLVVLSVLIANERAVQSFVTTSFPVLDQLHSTVLPMPKIGIAGLITAFVVTASLIPMFKPRPRRVLDTISVTEKRLFIAVLGLATLGYADYSYRLPRSTLIIITALLGVGLPALFVSIRRRPTDTNAPAIVVGDDVRYVADVLKAINTPVLGYVSPPSGNEIHERELERVVTDGGTEQPLPGVERLGGLSRLENVIIENSVDTAILAFSTTDRAEFFGALDTCHKHGVTAKAPSRHIDSVLTKTEATEDDELVEVALEPWDWQDYVFKRAFDVLFAAASLLAFAPLLGVIALTIKLDSPGPIFYSQARTAEFGGTFQVYKFRSMVTDAEAETGAKVSEEDKGEVDPRVTRVGRILRRTHLDEIPQLWSILIGDMSVVGPRPERPELDSDIETGVVEWRKRWFIKPGLTGLAQISDATGHEPAKKLRYDVEYIRRQSFWFDVQIVTRQLWQVVRDVGHLVRGEEEQ</sequence>
<evidence type="ECO:0000313" key="4">
    <source>
        <dbReference type="Proteomes" id="UP000184203"/>
    </source>
</evidence>
<dbReference type="OrthoDB" id="340745at2157"/>
<feature type="transmembrane region" description="Helical" evidence="1">
    <location>
        <begin position="92"/>
        <end position="109"/>
    </location>
</feature>
<feature type="domain" description="Bacterial sugar transferase" evidence="2">
    <location>
        <begin position="284"/>
        <end position="468"/>
    </location>
</feature>
<dbReference type="PANTHER" id="PTHR30576:SF0">
    <property type="entry name" value="UNDECAPRENYL-PHOSPHATE N-ACETYLGALACTOSAMINYL 1-PHOSPHATE TRANSFERASE-RELATED"/>
    <property type="match status" value="1"/>
</dbReference>
<keyword evidence="3" id="KW-0808">Transferase</keyword>
<dbReference type="PANTHER" id="PTHR30576">
    <property type="entry name" value="COLANIC BIOSYNTHESIS UDP-GLUCOSE LIPID CARRIER TRANSFERASE"/>
    <property type="match status" value="1"/>
</dbReference>
<keyword evidence="1" id="KW-0472">Membrane</keyword>
<evidence type="ECO:0000313" key="3">
    <source>
        <dbReference type="EMBL" id="SHL07189.1"/>
    </source>
</evidence>
<keyword evidence="1" id="KW-0812">Transmembrane</keyword>
<feature type="transmembrane region" description="Helical" evidence="1">
    <location>
        <begin position="289"/>
        <end position="310"/>
    </location>
</feature>
<dbReference type="Proteomes" id="UP000184203">
    <property type="component" value="Unassembled WGS sequence"/>
</dbReference>
<name>A0A1M6XMU4_HALPU</name>